<feature type="region of interest" description="Disordered" evidence="9">
    <location>
        <begin position="260"/>
        <end position="294"/>
    </location>
</feature>
<dbReference type="GO" id="GO:0009706">
    <property type="term" value="C:chloroplast inner membrane"/>
    <property type="evidence" value="ECO:0007669"/>
    <property type="project" value="TreeGrafter"/>
</dbReference>
<evidence type="ECO:0000313" key="12">
    <source>
        <dbReference type="Proteomes" id="UP000295252"/>
    </source>
</evidence>
<evidence type="ECO:0000256" key="1">
    <source>
        <dbReference type="ARBA" id="ARBA00004508"/>
    </source>
</evidence>
<evidence type="ECO:0000256" key="3">
    <source>
        <dbReference type="ARBA" id="ARBA00022528"/>
    </source>
</evidence>
<dbReference type="Gramene" id="CDP06981">
    <property type="protein sequence ID" value="CDP06981"/>
    <property type="gene ID" value="GSCOC_T00024050001"/>
</dbReference>
<sequence length="584" mass="63561">MCSTSSRNISLAALLQPVSYKNRAPLQPLNPQYAEPDGIYRSVPTLKLSCSGPRPRNRLIIRCSSEVLVEPMIGNGFGEDVYCRDLNLEDSHHLYLIGVEGLRESIIQNGVVRDGCNCYRDRYLQELFEAVEGFEERRTGIRVSEDHYKRYWAGKPIDMILRDHLKGACITGVPSDLLRPWWDVQRAANGGSELINVRSVSKTFYSRILRKQSPTQHVRFGMASSSPFPPEPININIISQSNIIFNGSHLSQHIGPEIRSRPTIEAGSGGDGGNGNGRLPPSGCARGGGGKDDDDGDVYDDQFSRFMKAAAEKMRAEANANAEAAKAEAAAKSMGTLGLMSRFGLLVASCWILGNPILADPSLLFKVGIATQVVTGSCFSTFAELKKKGMEFWSRLFAADILFGITVDIALGGVLATYARMGLMPSASGGFFGHMQRAYSSLPSSIFEGGSPGFNISLQQQGLTYFYEGILFGTAGLGCGLIYHAIVNLIRTGNRNAKKSEEENLVSSIVKNVTLWGVFLPLSSDTRHQIVKGLEKQIKASSVAKQVPFTALAFAVGIRFANSVFGGLLFANWAKWSGIMKSES</sequence>
<keyword evidence="8 10" id="KW-0472">Membrane</keyword>
<feature type="transmembrane region" description="Helical" evidence="10">
    <location>
        <begin position="549"/>
        <end position="574"/>
    </location>
</feature>
<evidence type="ECO:0000256" key="4">
    <source>
        <dbReference type="ARBA" id="ARBA00022640"/>
    </source>
</evidence>
<evidence type="ECO:0000256" key="7">
    <source>
        <dbReference type="ARBA" id="ARBA00022989"/>
    </source>
</evidence>
<dbReference type="GO" id="GO:0099402">
    <property type="term" value="P:plant organ development"/>
    <property type="evidence" value="ECO:0007669"/>
    <property type="project" value="TreeGrafter"/>
</dbReference>
<keyword evidence="6" id="KW-0809">Transit peptide</keyword>
<dbReference type="InterPro" id="IPR021825">
    <property type="entry name" value="RETICULATA-related"/>
</dbReference>
<proteinExistence type="inferred from homology"/>
<keyword evidence="12" id="KW-1185">Reference proteome</keyword>
<dbReference type="PANTHER" id="PTHR31038">
    <property type="entry name" value="EXPRESSED PROTEIN-RELATED"/>
    <property type="match status" value="1"/>
</dbReference>
<feature type="transmembrane region" description="Helical" evidence="10">
    <location>
        <begin position="339"/>
        <end position="358"/>
    </location>
</feature>
<keyword evidence="5 10" id="KW-0812">Transmembrane</keyword>
<gene>
    <name evidence="11" type="ORF">GSCOC_T00024050001</name>
</gene>
<accession>A0A068UEQ7</accession>
<dbReference type="PANTHER" id="PTHR31038:SF10">
    <property type="entry name" value="OS04G0524400 PROTEIN"/>
    <property type="match status" value="1"/>
</dbReference>
<evidence type="ECO:0000256" key="9">
    <source>
        <dbReference type="SAM" id="MobiDB-lite"/>
    </source>
</evidence>
<evidence type="ECO:0000256" key="6">
    <source>
        <dbReference type="ARBA" id="ARBA00022946"/>
    </source>
</evidence>
<keyword evidence="4" id="KW-0934">Plastid</keyword>
<evidence type="ECO:0000256" key="8">
    <source>
        <dbReference type="ARBA" id="ARBA00023136"/>
    </source>
</evidence>
<feature type="transmembrane region" description="Helical" evidence="10">
    <location>
        <begin position="470"/>
        <end position="490"/>
    </location>
</feature>
<organism evidence="11 12">
    <name type="scientific">Coffea canephora</name>
    <name type="common">Robusta coffee</name>
    <dbReference type="NCBI Taxonomy" id="49390"/>
    <lineage>
        <taxon>Eukaryota</taxon>
        <taxon>Viridiplantae</taxon>
        <taxon>Streptophyta</taxon>
        <taxon>Embryophyta</taxon>
        <taxon>Tracheophyta</taxon>
        <taxon>Spermatophyta</taxon>
        <taxon>Magnoliopsida</taxon>
        <taxon>eudicotyledons</taxon>
        <taxon>Gunneridae</taxon>
        <taxon>Pentapetalae</taxon>
        <taxon>asterids</taxon>
        <taxon>lamiids</taxon>
        <taxon>Gentianales</taxon>
        <taxon>Rubiaceae</taxon>
        <taxon>Ixoroideae</taxon>
        <taxon>Gardenieae complex</taxon>
        <taxon>Bertiereae - Coffeeae clade</taxon>
        <taxon>Coffeeae</taxon>
        <taxon>Coffea</taxon>
    </lineage>
</organism>
<feature type="compositionally biased region" description="Gly residues" evidence="9">
    <location>
        <begin position="267"/>
        <end position="276"/>
    </location>
</feature>
<comment type="subcellular location">
    <subcellularLocation>
        <location evidence="1">Plastid</location>
        <location evidence="1">Chloroplast membrane</location>
        <topology evidence="1">Multi-pass membrane protein</topology>
    </subcellularLocation>
</comment>
<keyword evidence="7 10" id="KW-1133">Transmembrane helix</keyword>
<reference evidence="12" key="1">
    <citation type="journal article" date="2014" name="Science">
        <title>The coffee genome provides insight into the convergent evolution of caffeine biosynthesis.</title>
        <authorList>
            <person name="Denoeud F."/>
            <person name="Carretero-Paulet L."/>
            <person name="Dereeper A."/>
            <person name="Droc G."/>
            <person name="Guyot R."/>
            <person name="Pietrella M."/>
            <person name="Zheng C."/>
            <person name="Alberti A."/>
            <person name="Anthony F."/>
            <person name="Aprea G."/>
            <person name="Aury J.M."/>
            <person name="Bento P."/>
            <person name="Bernard M."/>
            <person name="Bocs S."/>
            <person name="Campa C."/>
            <person name="Cenci A."/>
            <person name="Combes M.C."/>
            <person name="Crouzillat D."/>
            <person name="Da Silva C."/>
            <person name="Daddiego L."/>
            <person name="De Bellis F."/>
            <person name="Dussert S."/>
            <person name="Garsmeur O."/>
            <person name="Gayraud T."/>
            <person name="Guignon V."/>
            <person name="Jahn K."/>
            <person name="Jamilloux V."/>
            <person name="Joet T."/>
            <person name="Labadie K."/>
            <person name="Lan T."/>
            <person name="Leclercq J."/>
            <person name="Lepelley M."/>
            <person name="Leroy T."/>
            <person name="Li L.T."/>
            <person name="Librado P."/>
            <person name="Lopez L."/>
            <person name="Munoz A."/>
            <person name="Noel B."/>
            <person name="Pallavicini A."/>
            <person name="Perrotta G."/>
            <person name="Poncet V."/>
            <person name="Pot D."/>
            <person name="Priyono X."/>
            <person name="Rigoreau M."/>
            <person name="Rouard M."/>
            <person name="Rozas J."/>
            <person name="Tranchant-Dubreuil C."/>
            <person name="VanBuren R."/>
            <person name="Zhang Q."/>
            <person name="Andrade A.C."/>
            <person name="Argout X."/>
            <person name="Bertrand B."/>
            <person name="de Kochko A."/>
            <person name="Graziosi G."/>
            <person name="Henry R.J."/>
            <person name="Jayarama X."/>
            <person name="Ming R."/>
            <person name="Nagai C."/>
            <person name="Rounsley S."/>
            <person name="Sankoff D."/>
            <person name="Giuliano G."/>
            <person name="Albert V.A."/>
            <person name="Wincker P."/>
            <person name="Lashermes P."/>
        </authorList>
    </citation>
    <scope>NUCLEOTIDE SEQUENCE [LARGE SCALE GENOMIC DNA]</scope>
    <source>
        <strain evidence="12">cv. DH200-94</strain>
    </source>
</reference>
<keyword evidence="3" id="KW-0150">Chloroplast</keyword>
<name>A0A068UEQ7_COFCA</name>
<evidence type="ECO:0000256" key="2">
    <source>
        <dbReference type="ARBA" id="ARBA00010793"/>
    </source>
</evidence>
<dbReference type="AlphaFoldDB" id="A0A068UEQ7"/>
<dbReference type="Proteomes" id="UP000295252">
    <property type="component" value="Chromosome I"/>
</dbReference>
<feature type="transmembrane region" description="Helical" evidence="10">
    <location>
        <begin position="397"/>
        <end position="419"/>
    </location>
</feature>
<evidence type="ECO:0000256" key="10">
    <source>
        <dbReference type="SAM" id="Phobius"/>
    </source>
</evidence>
<dbReference type="EMBL" id="HG739108">
    <property type="protein sequence ID" value="CDP06981.1"/>
    <property type="molecule type" value="Genomic_DNA"/>
</dbReference>
<comment type="similarity">
    <text evidence="2">Belongs to the RETICULATA family.</text>
</comment>
<dbReference type="Pfam" id="PF11891">
    <property type="entry name" value="RETICULATA-like"/>
    <property type="match status" value="1"/>
</dbReference>
<evidence type="ECO:0000256" key="5">
    <source>
        <dbReference type="ARBA" id="ARBA00022692"/>
    </source>
</evidence>
<protein>
    <submittedName>
        <fullName evidence="11">Uncharacterized protein</fullName>
    </submittedName>
</protein>
<dbReference type="InParanoid" id="A0A068UEQ7"/>
<evidence type="ECO:0000313" key="11">
    <source>
        <dbReference type="EMBL" id="CDP06981.1"/>
    </source>
</evidence>